<reference evidence="2" key="1">
    <citation type="submission" date="2017-12" db="EMBL/GenBank/DDBJ databases">
        <title>Gene loss provides genomic basis for host adaptation in cereal stripe rust fungi.</title>
        <authorList>
            <person name="Xia C."/>
        </authorList>
    </citation>
    <scope>NUCLEOTIDE SEQUENCE [LARGE SCALE GENOMIC DNA]</scope>
    <source>
        <strain evidence="2">93-210</strain>
    </source>
</reference>
<accession>A0A2S4VL70</accession>
<evidence type="ECO:0000313" key="2">
    <source>
        <dbReference type="EMBL" id="POW10229.1"/>
    </source>
</evidence>
<dbReference type="InterPro" id="IPR011989">
    <property type="entry name" value="ARM-like"/>
</dbReference>
<comment type="caution">
    <text evidence="2">The sequence shown here is derived from an EMBL/GenBank/DDBJ whole genome shotgun (WGS) entry which is preliminary data.</text>
</comment>
<proteinExistence type="predicted"/>
<dbReference type="Pfam" id="PF03378">
    <property type="entry name" value="CAS_CSE1"/>
    <property type="match status" value="1"/>
</dbReference>
<name>A0A2S4VL70_9BASI</name>
<feature type="domain" description="Exportin-2 C-terminal" evidence="1">
    <location>
        <begin position="4"/>
        <end position="152"/>
    </location>
</feature>
<dbReference type="InterPro" id="IPR016024">
    <property type="entry name" value="ARM-type_fold"/>
</dbReference>
<sequence length="296" mass="32198">MLELRTNHSEPLSDHYNDLLPPLLTPTLWELRGNVPALVRLLRAYLSAGAPRIVAENRISAMLGVFQKLIGSKLNDVYGFELLEALFEHVPVDALMPYLRNVFLLLLTRLQQSKTDKFTSALLHTIMFIVTLEKPQLTPDLLINTINAVQPGGLNTPKTAPCSCSGTHLATHSITSNSVRGRVSTIPSDPHIRPAPLHFATTQANEDTTGGNNELNVTDLEEHGYQVGFSKLGASETIGKRDPFEGMVDPRDGLASGLVKAGEAQPGKIPALITQVPADIATPYLQWLAAAGYQIK</sequence>
<evidence type="ECO:0000259" key="1">
    <source>
        <dbReference type="Pfam" id="PF03378"/>
    </source>
</evidence>
<keyword evidence="3" id="KW-1185">Reference proteome</keyword>
<dbReference type="GO" id="GO:0031267">
    <property type="term" value="F:small GTPase binding"/>
    <property type="evidence" value="ECO:0007669"/>
    <property type="project" value="InterPro"/>
</dbReference>
<dbReference type="VEuPathDB" id="FungiDB:PSHT_09205"/>
<organism evidence="2 3">
    <name type="scientific">Puccinia striiformis</name>
    <dbReference type="NCBI Taxonomy" id="27350"/>
    <lineage>
        <taxon>Eukaryota</taxon>
        <taxon>Fungi</taxon>
        <taxon>Dikarya</taxon>
        <taxon>Basidiomycota</taxon>
        <taxon>Pucciniomycotina</taxon>
        <taxon>Pucciniomycetes</taxon>
        <taxon>Pucciniales</taxon>
        <taxon>Pucciniaceae</taxon>
        <taxon>Puccinia</taxon>
    </lineage>
</organism>
<dbReference type="Gene3D" id="1.25.10.10">
    <property type="entry name" value="Leucine-rich Repeat Variant"/>
    <property type="match status" value="1"/>
</dbReference>
<evidence type="ECO:0000313" key="3">
    <source>
        <dbReference type="Proteomes" id="UP000239156"/>
    </source>
</evidence>
<protein>
    <recommendedName>
        <fullName evidence="1">Exportin-2 C-terminal domain-containing protein</fullName>
    </recommendedName>
</protein>
<dbReference type="AlphaFoldDB" id="A0A2S4VL70"/>
<gene>
    <name evidence="2" type="ORF">PSTT_06235</name>
</gene>
<dbReference type="Proteomes" id="UP000239156">
    <property type="component" value="Unassembled WGS sequence"/>
</dbReference>
<dbReference type="EMBL" id="PKSL01000048">
    <property type="protein sequence ID" value="POW10229.1"/>
    <property type="molecule type" value="Genomic_DNA"/>
</dbReference>
<dbReference type="SUPFAM" id="SSF48371">
    <property type="entry name" value="ARM repeat"/>
    <property type="match status" value="1"/>
</dbReference>
<dbReference type="VEuPathDB" id="FungiDB:PSTT_06235"/>
<dbReference type="InterPro" id="IPR005043">
    <property type="entry name" value="XPO2_C"/>
</dbReference>